<evidence type="ECO:0000256" key="3">
    <source>
        <dbReference type="ARBA" id="ARBA00022777"/>
    </source>
</evidence>
<evidence type="ECO:0000259" key="6">
    <source>
        <dbReference type="PROSITE" id="PS50011"/>
    </source>
</evidence>
<dbReference type="KEGG" id="tpla:ElP_13380"/>
<dbReference type="Gene3D" id="1.10.510.10">
    <property type="entry name" value="Transferase(Phosphotransferase) domain 1"/>
    <property type="match status" value="1"/>
</dbReference>
<keyword evidence="3 7" id="KW-0418">Kinase</keyword>
<evidence type="ECO:0000256" key="5">
    <source>
        <dbReference type="SAM" id="MobiDB-lite"/>
    </source>
</evidence>
<evidence type="ECO:0000313" key="8">
    <source>
        <dbReference type="Proteomes" id="UP000317835"/>
    </source>
</evidence>
<dbReference type="InterPro" id="IPR008271">
    <property type="entry name" value="Ser/Thr_kinase_AS"/>
</dbReference>
<dbReference type="InterPro" id="IPR000719">
    <property type="entry name" value="Prot_kinase_dom"/>
</dbReference>
<keyword evidence="8" id="KW-1185">Reference proteome</keyword>
<dbReference type="SMART" id="SM00220">
    <property type="entry name" value="S_TKc"/>
    <property type="match status" value="1"/>
</dbReference>
<dbReference type="PROSITE" id="PS00108">
    <property type="entry name" value="PROTEIN_KINASE_ST"/>
    <property type="match status" value="1"/>
</dbReference>
<evidence type="ECO:0000313" key="7">
    <source>
        <dbReference type="EMBL" id="QDV33466.1"/>
    </source>
</evidence>
<accession>A0A518GXZ1</accession>
<dbReference type="SUPFAM" id="SSF56112">
    <property type="entry name" value="Protein kinase-like (PK-like)"/>
    <property type="match status" value="1"/>
</dbReference>
<dbReference type="EC" id="2.7.11.1" evidence="7"/>
<dbReference type="Pfam" id="PF00069">
    <property type="entry name" value="Pkinase"/>
    <property type="match status" value="1"/>
</dbReference>
<evidence type="ECO:0000256" key="2">
    <source>
        <dbReference type="ARBA" id="ARBA00022741"/>
    </source>
</evidence>
<dbReference type="CDD" id="cd14014">
    <property type="entry name" value="STKc_PknB_like"/>
    <property type="match status" value="1"/>
</dbReference>
<evidence type="ECO:0000256" key="4">
    <source>
        <dbReference type="ARBA" id="ARBA00022840"/>
    </source>
</evidence>
<organism evidence="7 8">
    <name type="scientific">Tautonia plasticadhaerens</name>
    <dbReference type="NCBI Taxonomy" id="2527974"/>
    <lineage>
        <taxon>Bacteria</taxon>
        <taxon>Pseudomonadati</taxon>
        <taxon>Planctomycetota</taxon>
        <taxon>Planctomycetia</taxon>
        <taxon>Isosphaerales</taxon>
        <taxon>Isosphaeraceae</taxon>
        <taxon>Tautonia</taxon>
    </lineage>
</organism>
<gene>
    <name evidence="7" type="primary">stkP_2</name>
    <name evidence="7" type="ORF">ElP_13380</name>
</gene>
<evidence type="ECO:0000256" key="1">
    <source>
        <dbReference type="ARBA" id="ARBA00022679"/>
    </source>
</evidence>
<keyword evidence="1 7" id="KW-0808">Transferase</keyword>
<dbReference type="PROSITE" id="PS50011">
    <property type="entry name" value="PROTEIN_KINASE_DOM"/>
    <property type="match status" value="1"/>
</dbReference>
<keyword evidence="4" id="KW-0067">ATP-binding</keyword>
<dbReference type="PANTHER" id="PTHR43289">
    <property type="entry name" value="MITOGEN-ACTIVATED PROTEIN KINASE KINASE KINASE 20-RELATED"/>
    <property type="match status" value="1"/>
</dbReference>
<dbReference type="PANTHER" id="PTHR43289:SF6">
    <property type="entry name" value="SERINE_THREONINE-PROTEIN KINASE NEKL-3"/>
    <property type="match status" value="1"/>
</dbReference>
<dbReference type="GO" id="GO:0004674">
    <property type="term" value="F:protein serine/threonine kinase activity"/>
    <property type="evidence" value="ECO:0007669"/>
    <property type="project" value="UniProtKB-EC"/>
</dbReference>
<reference evidence="7 8" key="1">
    <citation type="submission" date="2019-02" db="EMBL/GenBank/DDBJ databases">
        <title>Deep-cultivation of Planctomycetes and their phenomic and genomic characterization uncovers novel biology.</title>
        <authorList>
            <person name="Wiegand S."/>
            <person name="Jogler M."/>
            <person name="Boedeker C."/>
            <person name="Pinto D."/>
            <person name="Vollmers J."/>
            <person name="Rivas-Marin E."/>
            <person name="Kohn T."/>
            <person name="Peeters S.H."/>
            <person name="Heuer A."/>
            <person name="Rast P."/>
            <person name="Oberbeckmann S."/>
            <person name="Bunk B."/>
            <person name="Jeske O."/>
            <person name="Meyerdierks A."/>
            <person name="Storesund J.E."/>
            <person name="Kallscheuer N."/>
            <person name="Luecker S."/>
            <person name="Lage O.M."/>
            <person name="Pohl T."/>
            <person name="Merkel B.J."/>
            <person name="Hornburger P."/>
            <person name="Mueller R.-W."/>
            <person name="Bruemmer F."/>
            <person name="Labrenz M."/>
            <person name="Spormann A.M."/>
            <person name="Op den Camp H."/>
            <person name="Overmann J."/>
            <person name="Amann R."/>
            <person name="Jetten M.S.M."/>
            <person name="Mascher T."/>
            <person name="Medema M.H."/>
            <person name="Devos D.P."/>
            <person name="Kaster A.-K."/>
            <person name="Ovreas L."/>
            <person name="Rohde M."/>
            <person name="Galperin M.Y."/>
            <person name="Jogler C."/>
        </authorList>
    </citation>
    <scope>NUCLEOTIDE SEQUENCE [LARGE SCALE GENOMIC DNA]</scope>
    <source>
        <strain evidence="7 8">ElP</strain>
    </source>
</reference>
<sequence length="460" mass="49353">MPSPDGGLAVGEVVGERYEVLGPLGHGGLGQVYRAPHRGLGREVALKIIRAGRHDEHAVRRFEREMKAVGLLDHPNLVRATDGGVSRGRPYLVMDLVLGNDLERLVRRLGPLPVAEACELARQAARGLQALHEKKLVHRDIKPSNLMLTPEGVVKVLDFGLARLVEDVADSLTQNGSMGGTADYLAPEQADDLRSATIRSDLYSLGCTLYCLLAGRPPFGDDRHEGLTRKIVAHRQEPVPPITRFRPELAGMPGLLCLQDRLLAKKPVVRPAEPREVAEALAPWAVGHDLSRLFDDDMASLPKGEPISETSSIASETFPSPGRWRRRAGWAAAVLGLGAVVGIISRNPEVEGQGGPAPPVPVAPDAAPAPDLAATPLVIESLDVERFQGNTRTGQGTIRVLTFSTRSNDNVRVKAQLNEPAYCYLIALNPDGSVSFCPKAEEGTPPSPTTEIDYPAGAGD</sequence>
<dbReference type="AlphaFoldDB" id="A0A518GXZ1"/>
<feature type="region of interest" description="Disordered" evidence="5">
    <location>
        <begin position="438"/>
        <end position="460"/>
    </location>
</feature>
<proteinExistence type="predicted"/>
<dbReference type="Proteomes" id="UP000317835">
    <property type="component" value="Chromosome"/>
</dbReference>
<dbReference type="Gene3D" id="3.30.200.20">
    <property type="entry name" value="Phosphorylase Kinase, domain 1"/>
    <property type="match status" value="1"/>
</dbReference>
<keyword evidence="2" id="KW-0547">Nucleotide-binding</keyword>
<feature type="domain" description="Protein kinase" evidence="6">
    <location>
        <begin position="18"/>
        <end position="285"/>
    </location>
</feature>
<protein>
    <submittedName>
        <fullName evidence="7">Serine/threonine-protein kinase StkP</fullName>
        <ecNumber evidence="7">2.7.11.1</ecNumber>
    </submittedName>
</protein>
<name>A0A518GXZ1_9BACT</name>
<dbReference type="InterPro" id="IPR011009">
    <property type="entry name" value="Kinase-like_dom_sf"/>
</dbReference>
<dbReference type="GO" id="GO:0005524">
    <property type="term" value="F:ATP binding"/>
    <property type="evidence" value="ECO:0007669"/>
    <property type="project" value="UniProtKB-KW"/>
</dbReference>
<dbReference type="EMBL" id="CP036426">
    <property type="protein sequence ID" value="QDV33466.1"/>
    <property type="molecule type" value="Genomic_DNA"/>
</dbReference>